<gene>
    <name evidence="1" type="ORF">Athens101428_544</name>
</gene>
<dbReference type="EMBL" id="VMGN01000029">
    <property type="protein sequence ID" value="TSC93757.1"/>
    <property type="molecule type" value="Genomic_DNA"/>
</dbReference>
<sequence>MPEKVASEEKTLIVRQLLKSLCDNPPAGNSVFSRLARELTQFSCGVIKFGPEERIQGCVLPIGAQVIGGPLNRHALYLLRENAEVTILELDSVDLPPGGEWFAAVKWDMGVQTETRTEEEVNILLYGIKQIVLSEKQKSIAQGDIIDSMMCLLLACS</sequence>
<proteinExistence type="predicted"/>
<dbReference type="AlphaFoldDB" id="A0A554LLL0"/>
<protein>
    <submittedName>
        <fullName evidence="1">Uncharacterized protein</fullName>
    </submittedName>
</protein>
<dbReference type="Proteomes" id="UP000316495">
    <property type="component" value="Unassembled WGS sequence"/>
</dbReference>
<comment type="caution">
    <text evidence="1">The sequence shown here is derived from an EMBL/GenBank/DDBJ whole genome shotgun (WGS) entry which is preliminary data.</text>
</comment>
<evidence type="ECO:0000313" key="2">
    <source>
        <dbReference type="Proteomes" id="UP000316495"/>
    </source>
</evidence>
<organism evidence="1 2">
    <name type="scientific">Candidatus Berkelbacteria bacterium Athens1014_28</name>
    <dbReference type="NCBI Taxonomy" id="2017145"/>
    <lineage>
        <taxon>Bacteria</taxon>
        <taxon>Candidatus Berkelbacteria</taxon>
    </lineage>
</organism>
<accession>A0A554LLL0</accession>
<name>A0A554LLL0_9BACT</name>
<evidence type="ECO:0000313" key="1">
    <source>
        <dbReference type="EMBL" id="TSC93757.1"/>
    </source>
</evidence>
<reference evidence="1 2" key="1">
    <citation type="submission" date="2017-07" db="EMBL/GenBank/DDBJ databases">
        <title>Mechanisms for carbon and nitrogen cycling indicate functional differentiation within the Candidate Phyla Radiation.</title>
        <authorList>
            <person name="Danczak R.E."/>
            <person name="Johnston M.D."/>
            <person name="Kenah C."/>
            <person name="Slattery M."/>
            <person name="Wrighton K.C."/>
            <person name="Wilkins M.J."/>
        </authorList>
    </citation>
    <scope>NUCLEOTIDE SEQUENCE [LARGE SCALE GENOMIC DNA]</scope>
    <source>
        <strain evidence="1">Athens1014_28</strain>
    </source>
</reference>